<gene>
    <name evidence="1" type="ORF">GCM10022380_62110</name>
</gene>
<protein>
    <submittedName>
        <fullName evidence="1">Uncharacterized protein</fullName>
    </submittedName>
</protein>
<accession>A0ABP7J6B1</accession>
<name>A0ABP7J6B1_9PSEU</name>
<keyword evidence="2" id="KW-1185">Reference proteome</keyword>
<organism evidence="1 2">
    <name type="scientific">Amycolatopsis tucumanensis</name>
    <dbReference type="NCBI Taxonomy" id="401106"/>
    <lineage>
        <taxon>Bacteria</taxon>
        <taxon>Bacillati</taxon>
        <taxon>Actinomycetota</taxon>
        <taxon>Actinomycetes</taxon>
        <taxon>Pseudonocardiales</taxon>
        <taxon>Pseudonocardiaceae</taxon>
        <taxon>Amycolatopsis</taxon>
    </lineage>
</organism>
<dbReference type="Proteomes" id="UP001501624">
    <property type="component" value="Unassembled WGS sequence"/>
</dbReference>
<dbReference type="EMBL" id="BAABCM010000010">
    <property type="protein sequence ID" value="GAA3835386.1"/>
    <property type="molecule type" value="Genomic_DNA"/>
</dbReference>
<sequence>MVATLSGAGEADGGAASGVVNTAVQLGLSAGPVTIGTAFFGRLGRTRVRFGDPDRTARRARSVRRRAVCGFAATGRRPRAPCGALIPQPNVIRNRCSRSEGVWRGQLTHLGAPPVR</sequence>
<proteinExistence type="predicted"/>
<reference evidence="2" key="1">
    <citation type="journal article" date="2019" name="Int. J. Syst. Evol. Microbiol.">
        <title>The Global Catalogue of Microorganisms (GCM) 10K type strain sequencing project: providing services to taxonomists for standard genome sequencing and annotation.</title>
        <authorList>
            <consortium name="The Broad Institute Genomics Platform"/>
            <consortium name="The Broad Institute Genome Sequencing Center for Infectious Disease"/>
            <person name="Wu L."/>
            <person name="Ma J."/>
        </authorList>
    </citation>
    <scope>NUCLEOTIDE SEQUENCE [LARGE SCALE GENOMIC DNA]</scope>
    <source>
        <strain evidence="2">JCM 17017</strain>
    </source>
</reference>
<evidence type="ECO:0000313" key="1">
    <source>
        <dbReference type="EMBL" id="GAA3835386.1"/>
    </source>
</evidence>
<evidence type="ECO:0000313" key="2">
    <source>
        <dbReference type="Proteomes" id="UP001501624"/>
    </source>
</evidence>
<comment type="caution">
    <text evidence="1">The sequence shown here is derived from an EMBL/GenBank/DDBJ whole genome shotgun (WGS) entry which is preliminary data.</text>
</comment>